<evidence type="ECO:0000313" key="2">
    <source>
        <dbReference type="EMBL" id="MCD1294549.1"/>
    </source>
</evidence>
<dbReference type="InterPro" id="IPR010224">
    <property type="entry name" value="MinD_archaea"/>
</dbReference>
<sequence length="424" mass="45815">MIKITNADTGLEIIKHWDDVNERMIIFLKNGENSFKDVTVEDLYPVSLSGMICFARSGGVAPMATASGGKITWRIPNVNPGDVKELIYTSLTRETLNNHYMKKRPSQGDAGLLAGMASVKPSLRSEQHADVDGPVEIRPEVEQGSPDNCKSLSVLPQSSPIANPGKRGTVISVGAGKGGTGKTTFSINLGVALSEMGSRTVIMDADASMSNLATYIGIDPQNMKATLHEVLSGEAEPDKAAYKVFNDNLLIVPSGLSIEGFLKMDRDLLNDVIEYFSSDADFIVIDTPAGYNKEVALSLLASDHLILVLNPDEGSMTDGIKVQEMARILGVNVIGIVLNRFDMKNPQFTRSQVEEYFGTPVIAMLPEDPGTRRKDKVPVVLASPNSRIASEFYSVARSLAGRNDFVPAGSPSFVTKLMDALFRS</sequence>
<dbReference type="AlphaFoldDB" id="A0AAP2RC57"/>
<proteinExistence type="predicted"/>
<name>A0AAP2RC57_9EURY</name>
<reference evidence="2 3" key="1">
    <citation type="submission" date="2017-11" db="EMBL/GenBank/DDBJ databases">
        <title>Isolation and Characterization of Family Methanocellaceae Species from Potential Methane Hydrate Area Offshore Southwestern Taiwan.</title>
        <authorList>
            <person name="Zhang W.-L."/>
            <person name="Chen W.-C."/>
            <person name="Lai M.-C."/>
            <person name="Chen S.-C."/>
        </authorList>
    </citation>
    <scope>NUCLEOTIDE SEQUENCE [LARGE SCALE GENOMIC DNA]</scope>
    <source>
        <strain evidence="2 3">CWC-04</strain>
    </source>
</reference>
<dbReference type="InterPro" id="IPR050678">
    <property type="entry name" value="DNA_Partitioning_ATPase"/>
</dbReference>
<dbReference type="PANTHER" id="PTHR13696">
    <property type="entry name" value="P-LOOP CONTAINING NUCLEOSIDE TRIPHOSPHATE HYDROLASE"/>
    <property type="match status" value="1"/>
</dbReference>
<dbReference type="Gene3D" id="3.40.50.300">
    <property type="entry name" value="P-loop containing nucleotide triphosphate hydrolases"/>
    <property type="match status" value="1"/>
</dbReference>
<dbReference type="Pfam" id="PF13614">
    <property type="entry name" value="AAA_31"/>
    <property type="match status" value="1"/>
</dbReference>
<dbReference type="NCBIfam" id="TIGR01969">
    <property type="entry name" value="minD_arch"/>
    <property type="match status" value="1"/>
</dbReference>
<protein>
    <submittedName>
        <fullName evidence="2">Chromosome partitioning protein</fullName>
    </submittedName>
</protein>
<organism evidence="2 3">
    <name type="scientific">Methanooceanicella nereidis</name>
    <dbReference type="NCBI Taxonomy" id="2052831"/>
    <lineage>
        <taxon>Archaea</taxon>
        <taxon>Methanobacteriati</taxon>
        <taxon>Methanobacteriota</taxon>
        <taxon>Stenosarchaea group</taxon>
        <taxon>Methanomicrobia</taxon>
        <taxon>Methanocellales</taxon>
        <taxon>Methanocellaceae</taxon>
        <taxon>Methanooceanicella</taxon>
    </lineage>
</organism>
<dbReference type="Proteomes" id="UP001320159">
    <property type="component" value="Unassembled WGS sequence"/>
</dbReference>
<evidence type="ECO:0000259" key="1">
    <source>
        <dbReference type="Pfam" id="PF13614"/>
    </source>
</evidence>
<gene>
    <name evidence="2" type="ORF">CUJ83_05980</name>
</gene>
<accession>A0AAP2RC57</accession>
<evidence type="ECO:0000313" key="3">
    <source>
        <dbReference type="Proteomes" id="UP001320159"/>
    </source>
</evidence>
<dbReference type="InterPro" id="IPR027417">
    <property type="entry name" value="P-loop_NTPase"/>
</dbReference>
<dbReference type="PANTHER" id="PTHR13696:SF99">
    <property type="entry name" value="COBYRINIC ACID AC-DIAMIDE SYNTHASE"/>
    <property type="match status" value="1"/>
</dbReference>
<dbReference type="InterPro" id="IPR025669">
    <property type="entry name" value="AAA_dom"/>
</dbReference>
<feature type="domain" description="AAA" evidence="1">
    <location>
        <begin position="169"/>
        <end position="316"/>
    </location>
</feature>
<keyword evidence="3" id="KW-1185">Reference proteome</keyword>
<comment type="caution">
    <text evidence="2">The sequence shown here is derived from an EMBL/GenBank/DDBJ whole genome shotgun (WGS) entry which is preliminary data.</text>
</comment>
<dbReference type="EMBL" id="PGCK01000004">
    <property type="protein sequence ID" value="MCD1294549.1"/>
    <property type="molecule type" value="Genomic_DNA"/>
</dbReference>
<dbReference type="SUPFAM" id="SSF52540">
    <property type="entry name" value="P-loop containing nucleoside triphosphate hydrolases"/>
    <property type="match status" value="1"/>
</dbReference>